<dbReference type="PANTHER" id="PTHR42973">
    <property type="entry name" value="BINDING OXIDOREDUCTASE, PUTATIVE (AFU_ORTHOLOGUE AFUA_1G17690)-RELATED"/>
    <property type="match status" value="1"/>
</dbReference>
<proteinExistence type="inferred from homology"/>
<dbReference type="PROSITE" id="PS51387">
    <property type="entry name" value="FAD_PCMH"/>
    <property type="match status" value="1"/>
</dbReference>
<dbReference type="InterPro" id="IPR016166">
    <property type="entry name" value="FAD-bd_PCMH"/>
</dbReference>
<evidence type="ECO:0000256" key="2">
    <source>
        <dbReference type="ARBA" id="ARBA00005466"/>
    </source>
</evidence>
<dbReference type="STRING" id="40296.A0A0A2LB29"/>
<dbReference type="Proteomes" id="UP000030104">
    <property type="component" value="Unassembled WGS sequence"/>
</dbReference>
<feature type="domain" description="FAD-binding PCMH-type" evidence="7">
    <location>
        <begin position="71"/>
        <end position="241"/>
    </location>
</feature>
<keyword evidence="3" id="KW-0285">Flavoprotein</keyword>
<dbReference type="OrthoDB" id="9996127at2759"/>
<dbReference type="Gene3D" id="3.30.465.10">
    <property type="match status" value="1"/>
</dbReference>
<evidence type="ECO:0000259" key="7">
    <source>
        <dbReference type="PROSITE" id="PS51387"/>
    </source>
</evidence>
<dbReference type="Pfam" id="PF01565">
    <property type="entry name" value="FAD_binding_4"/>
    <property type="match status" value="1"/>
</dbReference>
<feature type="signal peptide" evidence="6">
    <location>
        <begin position="1"/>
        <end position="30"/>
    </location>
</feature>
<dbReference type="AlphaFoldDB" id="A0A0A2LB29"/>
<dbReference type="GO" id="GO:0016491">
    <property type="term" value="F:oxidoreductase activity"/>
    <property type="evidence" value="ECO:0007669"/>
    <property type="project" value="UniProtKB-KW"/>
</dbReference>
<accession>A0A0A2LB29</accession>
<dbReference type="Gene3D" id="3.40.462.20">
    <property type="match status" value="1"/>
</dbReference>
<dbReference type="EMBL" id="JQGA01000203">
    <property type="protein sequence ID" value="KGO77307.1"/>
    <property type="molecule type" value="Genomic_DNA"/>
</dbReference>
<evidence type="ECO:0000313" key="9">
    <source>
        <dbReference type="Proteomes" id="UP000030104"/>
    </source>
</evidence>
<comment type="caution">
    <text evidence="8">The sequence shown here is derived from an EMBL/GenBank/DDBJ whole genome shotgun (WGS) entry which is preliminary data.</text>
</comment>
<dbReference type="OMA" id="KKAWDIY"/>
<feature type="chain" id="PRO_5001990956" evidence="6">
    <location>
        <begin position="31"/>
        <end position="503"/>
    </location>
</feature>
<keyword evidence="5" id="KW-0560">Oxidoreductase</keyword>
<evidence type="ECO:0000256" key="5">
    <source>
        <dbReference type="ARBA" id="ARBA00023002"/>
    </source>
</evidence>
<reference evidence="8 9" key="1">
    <citation type="journal article" date="2015" name="Mol. Plant Microbe Interact.">
        <title>Genome, transcriptome, and functional analyses of Penicillium expansum provide new insights into secondary metabolism and pathogenicity.</title>
        <authorList>
            <person name="Ballester A.R."/>
            <person name="Marcet-Houben M."/>
            <person name="Levin E."/>
            <person name="Sela N."/>
            <person name="Selma-Lazaro C."/>
            <person name="Carmona L."/>
            <person name="Wisniewski M."/>
            <person name="Droby S."/>
            <person name="Gonzalez-Candelas L."/>
            <person name="Gabaldon T."/>
        </authorList>
    </citation>
    <scope>NUCLEOTIDE SEQUENCE [LARGE SCALE GENOMIC DNA]</scope>
    <source>
        <strain evidence="8 9">PHI-1</strain>
    </source>
</reference>
<sequence length="503" mass="53960">MYQLKLEVITAITAWAFTAASLALPSGIDGGICPRGDADFEEFGKKLSGTAKVYHPGSSGFADITTRWSALAEPKVNIVVVPGTEQDVVETVKFANMKDLPFLTYNGVHGALVSLGKMDHGVGISLSQLSSVKIAQDGKTATMGGGTMSKVVTDQLWAAGKQTVTGTCECVSLLGPALGGGHGWLQGHHGLVSDQFVSMNVVLANGTLKQIDYKSDLWWAMKGAGHNFGIVTSLTSKIYDIQHSDWAIETITFSGDKVEAAYDAANKYLLKNGTQPADLINWSYWMNNADLDATNPVIVFYIIQEGVQAVDSIYTKPFHDLGPLSVVPQVGTYKDLGGWTGIALDSPPCQNAGFANPRYPIYLQSYNVAAQKKAWDIYAPAIRGSSAFNNSMFMFEGYSVGGVHAIPSSSSAFPFRSENILAAPLINYSPGDPAVAAEGAALGQQLRNILFEASGDKDIRAYVNYAHGDETTNQLYGDSKTRLLALKKKYDPTGKFSFYAPIA</sequence>
<evidence type="ECO:0000256" key="6">
    <source>
        <dbReference type="SAM" id="SignalP"/>
    </source>
</evidence>
<dbReference type="SUPFAM" id="SSF56176">
    <property type="entry name" value="FAD-binding/transporter-associated domain-like"/>
    <property type="match status" value="1"/>
</dbReference>
<keyword evidence="4" id="KW-0274">FAD</keyword>
<evidence type="ECO:0000313" key="8">
    <source>
        <dbReference type="EMBL" id="KGO77307.1"/>
    </source>
</evidence>
<keyword evidence="6" id="KW-0732">Signal</keyword>
<evidence type="ECO:0000256" key="3">
    <source>
        <dbReference type="ARBA" id="ARBA00022630"/>
    </source>
</evidence>
<evidence type="ECO:0000256" key="1">
    <source>
        <dbReference type="ARBA" id="ARBA00001974"/>
    </source>
</evidence>
<name>A0A0A2LB29_PENIT</name>
<evidence type="ECO:0000256" key="4">
    <source>
        <dbReference type="ARBA" id="ARBA00022827"/>
    </source>
</evidence>
<protein>
    <submittedName>
        <fullName evidence="8">FAD linked oxidase, N-terminal</fullName>
    </submittedName>
</protein>
<dbReference type="PhylomeDB" id="A0A0A2LB29"/>
<dbReference type="PANTHER" id="PTHR42973:SF9">
    <property type="entry name" value="FAD-BINDING PCMH-TYPE DOMAIN-CONTAINING PROTEIN-RELATED"/>
    <property type="match status" value="1"/>
</dbReference>
<dbReference type="InterPro" id="IPR050416">
    <property type="entry name" value="FAD-linked_Oxidoreductase"/>
</dbReference>
<dbReference type="InterPro" id="IPR036318">
    <property type="entry name" value="FAD-bd_PCMH-like_sf"/>
</dbReference>
<dbReference type="InterPro" id="IPR006094">
    <property type="entry name" value="Oxid_FAD_bind_N"/>
</dbReference>
<comment type="cofactor">
    <cofactor evidence="1">
        <name>FAD</name>
        <dbReference type="ChEBI" id="CHEBI:57692"/>
    </cofactor>
</comment>
<keyword evidence="9" id="KW-1185">Reference proteome</keyword>
<dbReference type="Pfam" id="PF08031">
    <property type="entry name" value="BBE"/>
    <property type="match status" value="1"/>
</dbReference>
<dbReference type="HOGENOM" id="CLU_018354_0_1_1"/>
<dbReference type="InterPro" id="IPR012951">
    <property type="entry name" value="BBE"/>
</dbReference>
<dbReference type="InterPro" id="IPR016169">
    <property type="entry name" value="FAD-bd_PCMH_sub2"/>
</dbReference>
<comment type="similarity">
    <text evidence="2">Belongs to the oxygen-dependent FAD-linked oxidoreductase family.</text>
</comment>
<gene>
    <name evidence="8" type="ORF">PITC_092670</name>
</gene>
<organism evidence="8 9">
    <name type="scientific">Penicillium italicum</name>
    <name type="common">Blue mold</name>
    <dbReference type="NCBI Taxonomy" id="40296"/>
    <lineage>
        <taxon>Eukaryota</taxon>
        <taxon>Fungi</taxon>
        <taxon>Dikarya</taxon>
        <taxon>Ascomycota</taxon>
        <taxon>Pezizomycotina</taxon>
        <taxon>Eurotiomycetes</taxon>
        <taxon>Eurotiomycetidae</taxon>
        <taxon>Eurotiales</taxon>
        <taxon>Aspergillaceae</taxon>
        <taxon>Penicillium</taxon>
    </lineage>
</organism>
<dbReference type="GO" id="GO:0071949">
    <property type="term" value="F:FAD binding"/>
    <property type="evidence" value="ECO:0007669"/>
    <property type="project" value="InterPro"/>
</dbReference>